<dbReference type="PROSITE" id="PS51011">
    <property type="entry name" value="ARID"/>
    <property type="match status" value="1"/>
</dbReference>
<protein>
    <submittedName>
        <fullName evidence="6">Zgc:77151</fullName>
    </submittedName>
</protein>
<evidence type="ECO:0000256" key="2">
    <source>
        <dbReference type="ARBA" id="ARBA00023163"/>
    </source>
</evidence>
<proteinExistence type="predicted"/>
<dbReference type="Pfam" id="PF01388">
    <property type="entry name" value="ARID"/>
    <property type="match status" value="1"/>
</dbReference>
<dbReference type="SMART" id="SM01014">
    <property type="entry name" value="ARID"/>
    <property type="match status" value="1"/>
</dbReference>
<feature type="region of interest" description="Disordered" evidence="4">
    <location>
        <begin position="133"/>
        <end position="168"/>
    </location>
</feature>
<feature type="compositionally biased region" description="Low complexity" evidence="4">
    <location>
        <begin position="798"/>
        <end position="808"/>
    </location>
</feature>
<keyword evidence="7" id="KW-1185">Reference proteome</keyword>
<reference evidence="6" key="3">
    <citation type="submission" date="2025-09" db="UniProtKB">
        <authorList>
            <consortium name="Ensembl"/>
        </authorList>
    </citation>
    <scope>IDENTIFICATION</scope>
</reference>
<dbReference type="PANTHER" id="PTHR13964">
    <property type="entry name" value="RBP-RELATED"/>
    <property type="match status" value="1"/>
</dbReference>
<dbReference type="Gene3D" id="1.10.150.60">
    <property type="entry name" value="ARID DNA-binding domain"/>
    <property type="match status" value="1"/>
</dbReference>
<feature type="compositionally biased region" description="Basic and acidic residues" evidence="4">
    <location>
        <begin position="152"/>
        <end position="168"/>
    </location>
</feature>
<accession>A0A3P9C279</accession>
<dbReference type="STRING" id="106582.ENSMZEP00005016214"/>
<keyword evidence="1" id="KW-0805">Transcription regulation</keyword>
<reference evidence="6" key="2">
    <citation type="submission" date="2025-08" db="UniProtKB">
        <authorList>
            <consortium name="Ensembl"/>
        </authorList>
    </citation>
    <scope>IDENTIFICATION</scope>
</reference>
<evidence type="ECO:0000256" key="3">
    <source>
        <dbReference type="ARBA" id="ARBA00023242"/>
    </source>
</evidence>
<dbReference type="InterPro" id="IPR001606">
    <property type="entry name" value="ARID_dom"/>
</dbReference>
<dbReference type="CDD" id="cd16869">
    <property type="entry name" value="ARID_ARID5"/>
    <property type="match status" value="1"/>
</dbReference>
<dbReference type="AlphaFoldDB" id="A0A3P9C279"/>
<feature type="region of interest" description="Disordered" evidence="4">
    <location>
        <begin position="534"/>
        <end position="576"/>
    </location>
</feature>
<evidence type="ECO:0000313" key="7">
    <source>
        <dbReference type="Proteomes" id="UP000265160"/>
    </source>
</evidence>
<feature type="region of interest" description="Disordered" evidence="4">
    <location>
        <begin position="609"/>
        <end position="694"/>
    </location>
</feature>
<dbReference type="GeneTree" id="ENSGT00940000163584"/>
<dbReference type="Proteomes" id="UP000265160">
    <property type="component" value="LG10"/>
</dbReference>
<dbReference type="Ensembl" id="ENSMZET00005016729.1">
    <property type="protein sequence ID" value="ENSMZEP00005016214.1"/>
    <property type="gene ID" value="ENSMZEG00005012183.1"/>
</dbReference>
<dbReference type="InterPro" id="IPR043151">
    <property type="entry name" value="BAH_sf"/>
</dbReference>
<feature type="region of interest" description="Disordered" evidence="4">
    <location>
        <begin position="788"/>
        <end position="809"/>
    </location>
</feature>
<name>A0A3P9C279_9CICH</name>
<feature type="region of interest" description="Disordered" evidence="4">
    <location>
        <begin position="391"/>
        <end position="460"/>
    </location>
</feature>
<dbReference type="InterPro" id="IPR036431">
    <property type="entry name" value="ARID_dom_sf"/>
</dbReference>
<dbReference type="InterPro" id="IPR051232">
    <property type="entry name" value="ARID/SWI1_ChromRemod"/>
</dbReference>
<feature type="compositionally biased region" description="Basic residues" evidence="4">
    <location>
        <begin position="539"/>
        <end position="556"/>
    </location>
</feature>
<feature type="domain" description="ARID" evidence="5">
    <location>
        <begin position="293"/>
        <end position="385"/>
    </location>
</feature>
<keyword evidence="3" id="KW-0539">Nucleus</keyword>
<evidence type="ECO:0000256" key="1">
    <source>
        <dbReference type="ARBA" id="ARBA00023015"/>
    </source>
</evidence>
<keyword evidence="2" id="KW-0804">Transcription</keyword>
<dbReference type="SMART" id="SM00501">
    <property type="entry name" value="BRIGHT"/>
    <property type="match status" value="1"/>
</dbReference>
<dbReference type="FunFam" id="1.10.150.60:FF:000015">
    <property type="entry name" value="AT-rich interactive domain-containing protein 5B"/>
    <property type="match status" value="1"/>
</dbReference>
<dbReference type="GO" id="GO:0000976">
    <property type="term" value="F:transcription cis-regulatory region binding"/>
    <property type="evidence" value="ECO:0007669"/>
    <property type="project" value="TreeGrafter"/>
</dbReference>
<evidence type="ECO:0000313" key="6">
    <source>
        <dbReference type="Ensembl" id="ENSMZEP00005016214.1"/>
    </source>
</evidence>
<dbReference type="GO" id="GO:0006357">
    <property type="term" value="P:regulation of transcription by RNA polymerase II"/>
    <property type="evidence" value="ECO:0007669"/>
    <property type="project" value="TreeGrafter"/>
</dbReference>
<feature type="region of interest" description="Disordered" evidence="4">
    <location>
        <begin position="248"/>
        <end position="270"/>
    </location>
</feature>
<evidence type="ECO:0000259" key="5">
    <source>
        <dbReference type="PROSITE" id="PS51011"/>
    </source>
</evidence>
<dbReference type="Gene3D" id="2.30.30.490">
    <property type="match status" value="1"/>
</dbReference>
<dbReference type="PANTHER" id="PTHR13964:SF41">
    <property type="entry name" value="AT-RICH INTERACTIVE DOMAIN-CONTAINING PROTEIN 5B"/>
    <property type="match status" value="1"/>
</dbReference>
<feature type="compositionally biased region" description="Basic residues" evidence="4">
    <location>
        <begin position="403"/>
        <end position="419"/>
    </location>
</feature>
<reference evidence="6 7" key="1">
    <citation type="journal article" date="2014" name="Nature">
        <title>The genomic substrate for adaptive radiation in African cichlid fish.</title>
        <authorList>
            <person name="Brawand D."/>
            <person name="Wagner C.E."/>
            <person name="Li Y.I."/>
            <person name="Malinsky M."/>
            <person name="Keller I."/>
            <person name="Fan S."/>
            <person name="Simakov O."/>
            <person name="Ng A.Y."/>
            <person name="Lim Z.W."/>
            <person name="Bezault E."/>
            <person name="Turner-Maier J."/>
            <person name="Johnson J."/>
            <person name="Alcazar R."/>
            <person name="Noh H.J."/>
            <person name="Russell P."/>
            <person name="Aken B."/>
            <person name="Alfoldi J."/>
            <person name="Amemiya C."/>
            <person name="Azzouzi N."/>
            <person name="Baroiller J.F."/>
            <person name="Barloy-Hubler F."/>
            <person name="Berlin A."/>
            <person name="Bloomquist R."/>
            <person name="Carleton K.L."/>
            <person name="Conte M.A."/>
            <person name="D'Cotta H."/>
            <person name="Eshel O."/>
            <person name="Gaffney L."/>
            <person name="Galibert F."/>
            <person name="Gante H.F."/>
            <person name="Gnerre S."/>
            <person name="Greuter L."/>
            <person name="Guyon R."/>
            <person name="Haddad N.S."/>
            <person name="Haerty W."/>
            <person name="Harris R.M."/>
            <person name="Hofmann H.A."/>
            <person name="Hourlier T."/>
            <person name="Hulata G."/>
            <person name="Jaffe D.B."/>
            <person name="Lara M."/>
            <person name="Lee A.P."/>
            <person name="MacCallum I."/>
            <person name="Mwaiko S."/>
            <person name="Nikaido M."/>
            <person name="Nishihara H."/>
            <person name="Ozouf-Costaz C."/>
            <person name="Penman D.J."/>
            <person name="Przybylski D."/>
            <person name="Rakotomanga M."/>
            <person name="Renn S.C.P."/>
            <person name="Ribeiro F.J."/>
            <person name="Ron M."/>
            <person name="Salzburger W."/>
            <person name="Sanchez-Pulido L."/>
            <person name="Santos M.E."/>
            <person name="Searle S."/>
            <person name="Sharpe T."/>
            <person name="Swofford R."/>
            <person name="Tan F.J."/>
            <person name="Williams L."/>
            <person name="Young S."/>
            <person name="Yin S."/>
            <person name="Okada N."/>
            <person name="Kocher T.D."/>
            <person name="Miska E.A."/>
            <person name="Lander E.S."/>
            <person name="Venkatesh B."/>
            <person name="Fernald R.D."/>
            <person name="Meyer A."/>
            <person name="Ponting C.P."/>
            <person name="Streelman J.T."/>
            <person name="Lindblad-Toh K."/>
            <person name="Seehausen O."/>
            <person name="Di Palma F."/>
        </authorList>
    </citation>
    <scope>NUCLEOTIDE SEQUENCE</scope>
</reference>
<dbReference type="SUPFAM" id="SSF46774">
    <property type="entry name" value="ARID-like"/>
    <property type="match status" value="1"/>
</dbReference>
<organism evidence="6 7">
    <name type="scientific">Maylandia zebra</name>
    <name type="common">zebra mbuna</name>
    <dbReference type="NCBI Taxonomy" id="106582"/>
    <lineage>
        <taxon>Eukaryota</taxon>
        <taxon>Metazoa</taxon>
        <taxon>Chordata</taxon>
        <taxon>Craniata</taxon>
        <taxon>Vertebrata</taxon>
        <taxon>Euteleostomi</taxon>
        <taxon>Actinopterygii</taxon>
        <taxon>Neopterygii</taxon>
        <taxon>Teleostei</taxon>
        <taxon>Neoteleostei</taxon>
        <taxon>Acanthomorphata</taxon>
        <taxon>Ovalentaria</taxon>
        <taxon>Cichlomorphae</taxon>
        <taxon>Cichliformes</taxon>
        <taxon>Cichlidae</taxon>
        <taxon>African cichlids</taxon>
        <taxon>Pseudocrenilabrinae</taxon>
        <taxon>Haplochromini</taxon>
        <taxon>Maylandia</taxon>
        <taxon>Maylandia zebra complex</taxon>
    </lineage>
</organism>
<sequence>MEHNAIQWLGAPSCQRGSYAFYKSVSSRAQPNGPVQVWKLGEFYFIRCGPQDPACIAEVTLLWEDQTRRHLLASARLYFLPEDTPKGRTREHGEDEVLAVSRKMVVRVEDLVRWSCAQPAGWSSSLKALACGTNGLHKPPQSGDGSNGTTDKSSEPLKDKTENGPAEHHAVKVISYPQYCRFRSLQRRIQDGARGSTLQDPHLLALGGIKVTPNTRVMYCRDTFNHPTLESSSGFSWQFRCPSLSLRGRPRKRRGRDSKDSPNSSQSESWIERMKENVMGSVEVGCDGDWLPHPEEQLFLDQLFAFMDRHGSPIHKVPNLGFKKIDLFLMYSVVKRLGGYKKVTTDRLWKVVYNELGGCPGSTSAATCTRRHYERLMLPYEEHLRAGGAEFKVPESPVVPKPRGIRGRRPHPRGKKPGPRPRERKVATPPAAASPTMHDDVPNPNGTMVAKRGRGRPPGTRNKATVLAQAKLLALQQAKVKGSAVEMTQQQLPAVGRGGTAASGMHRVTTTKHSYTPVRRFDLTACDSFPSLLPPAGHPAHHHAPHPGPRPPRRPLHPFPAQTEGGEDRARGVCGSRHGRAPLRAAAPLHQRLSERLQPHQRLVSFGRVQEPAGTAEGPREPCPDAPEPEPAPSNHLHPQPKSGSPDTPHPSGEQPQPHPLQQHHTHCSGCNMDEGGPRGGGREARTRPPMPPLRVLPVNLDCSVQVCQLMRTRCLGPSQLQMFTRCLSEALSQDLNAKPTPPPEQALPLNLSKRFTPKRPAAEGPEPSRAVVNGNADQLPAKRVRTGFTEPAEETRSSSTGSAAGGAAVVGGGGQVEVEMKNQDEPADLSSPSRIRAFLLGLPPFKVKLEEDLNGVRFGKFVPKVESGEDPLKDVKEEDEEEVAVEKMAMEGRDCGDCSSRGAANADTQCF</sequence>
<dbReference type="GO" id="GO:0005634">
    <property type="term" value="C:nucleus"/>
    <property type="evidence" value="ECO:0007669"/>
    <property type="project" value="TreeGrafter"/>
</dbReference>
<evidence type="ECO:0000256" key="4">
    <source>
        <dbReference type="SAM" id="MobiDB-lite"/>
    </source>
</evidence>